<dbReference type="InterPro" id="IPR014729">
    <property type="entry name" value="Rossmann-like_a/b/a_fold"/>
</dbReference>
<dbReference type="GO" id="GO:0005886">
    <property type="term" value="C:plasma membrane"/>
    <property type="evidence" value="ECO:0007669"/>
    <property type="project" value="TreeGrafter"/>
</dbReference>
<keyword evidence="1" id="KW-0812">Transmembrane</keyword>
<dbReference type="KEGG" id="emp:EZMO1_4427"/>
<name>A0A142BHW7_9GAMM</name>
<dbReference type="CDD" id="cd06259">
    <property type="entry name" value="YdcF-like"/>
    <property type="match status" value="1"/>
</dbReference>
<dbReference type="PANTHER" id="PTHR30336:SF4">
    <property type="entry name" value="ENVELOPE BIOGENESIS FACTOR ELYC"/>
    <property type="match status" value="1"/>
</dbReference>
<evidence type="ECO:0000313" key="4">
    <source>
        <dbReference type="Proteomes" id="UP000071065"/>
    </source>
</evidence>
<dbReference type="PATRIC" id="fig|570277.3.peg.4745"/>
<keyword evidence="1" id="KW-1133">Transmembrane helix</keyword>
<feature type="transmembrane region" description="Helical" evidence="1">
    <location>
        <begin position="35"/>
        <end position="56"/>
    </location>
</feature>
<evidence type="ECO:0000313" key="3">
    <source>
        <dbReference type="EMBL" id="AMO58343.1"/>
    </source>
</evidence>
<dbReference type="EMBL" id="CP013251">
    <property type="protein sequence ID" value="AMO58343.1"/>
    <property type="molecule type" value="Genomic_DNA"/>
</dbReference>
<dbReference type="Pfam" id="PF02698">
    <property type="entry name" value="DUF218"/>
    <property type="match status" value="1"/>
</dbReference>
<dbReference type="GO" id="GO:0000270">
    <property type="term" value="P:peptidoglycan metabolic process"/>
    <property type="evidence" value="ECO:0007669"/>
    <property type="project" value="TreeGrafter"/>
</dbReference>
<feature type="transmembrane region" description="Helical" evidence="1">
    <location>
        <begin position="12"/>
        <end position="29"/>
    </location>
</feature>
<gene>
    <name evidence="3" type="ORF">EZMO1_4427</name>
</gene>
<evidence type="ECO:0000259" key="2">
    <source>
        <dbReference type="Pfam" id="PF02698"/>
    </source>
</evidence>
<evidence type="ECO:0000256" key="1">
    <source>
        <dbReference type="SAM" id="Phobius"/>
    </source>
</evidence>
<accession>A0A142BHW7</accession>
<keyword evidence="1" id="KW-0472">Membrane</keyword>
<sequence>MKPVMRWCLKQSLLPPVLLLWMMAVGLIFKATLGWLPWLALFAFYTLSITPVATVLNKGLEWYGALDSDACAEADAIVILGGGLPRFTPEYQGYQPTALSLERVRYGATVHRICGVPLLTSGGGARSEAATMAEVLHTDYGIQARWQEKESLTTWQNALYSHDMLSRELGKDDLRIILVTHSWHMPRSVLSFQKMGFEVIPAPTIFTWSEVPWKKLRYWMPRTRNLRSSEIALHEYLGLFWYWLSDRLNIKN</sequence>
<dbReference type="InterPro" id="IPR051599">
    <property type="entry name" value="Cell_Envelope_Assoc"/>
</dbReference>
<dbReference type="GO" id="GO:0043164">
    <property type="term" value="P:Gram-negative-bacterium-type cell wall biogenesis"/>
    <property type="evidence" value="ECO:0007669"/>
    <property type="project" value="TreeGrafter"/>
</dbReference>
<organism evidence="3 4">
    <name type="scientific">Endozoicomonas montiporae CL-33</name>
    <dbReference type="NCBI Taxonomy" id="570277"/>
    <lineage>
        <taxon>Bacteria</taxon>
        <taxon>Pseudomonadati</taxon>
        <taxon>Pseudomonadota</taxon>
        <taxon>Gammaproteobacteria</taxon>
        <taxon>Oceanospirillales</taxon>
        <taxon>Endozoicomonadaceae</taxon>
        <taxon>Endozoicomonas</taxon>
    </lineage>
</organism>
<reference evidence="3 4" key="1">
    <citation type="journal article" date="2016" name="Front. Microbiol.">
        <title>Genomic Insight into the Host-Endosymbiont Relationship of Endozoicomonas montiporae CL-33(T) with its Coral Host.</title>
        <authorList>
            <person name="Ding J.-Y."/>
            <person name="Shiu J.-H."/>
            <person name="Chen W.-M."/>
            <person name="Chiang Y.-R."/>
            <person name="Tang S.-L."/>
        </authorList>
    </citation>
    <scope>NUCLEOTIDE SEQUENCE [LARGE SCALE GENOMIC DNA]</scope>
    <source>
        <strain evidence="3 4">CL-33</strain>
    </source>
</reference>
<protein>
    <recommendedName>
        <fullName evidence="2">DUF218 domain-containing protein</fullName>
    </recommendedName>
</protein>
<dbReference type="PANTHER" id="PTHR30336">
    <property type="entry name" value="INNER MEMBRANE PROTEIN, PROBABLE PERMEASE"/>
    <property type="match status" value="1"/>
</dbReference>
<dbReference type="Gene3D" id="3.40.50.620">
    <property type="entry name" value="HUPs"/>
    <property type="match status" value="1"/>
</dbReference>
<proteinExistence type="predicted"/>
<dbReference type="Proteomes" id="UP000071065">
    <property type="component" value="Chromosome"/>
</dbReference>
<dbReference type="InterPro" id="IPR003848">
    <property type="entry name" value="DUF218"/>
</dbReference>
<dbReference type="OrthoDB" id="9809813at2"/>
<dbReference type="AlphaFoldDB" id="A0A142BHW7"/>
<feature type="domain" description="DUF218" evidence="2">
    <location>
        <begin position="75"/>
        <end position="238"/>
    </location>
</feature>